<dbReference type="AlphaFoldDB" id="A0AAE1E6Q0"/>
<sequence>MFNHDALSRRTSVGDVQPGCFAKEHANERCSTMMVCKEHDNGRYPKQNKFIEGFGSDLTTLLRVAWRGLI</sequence>
<dbReference type="Proteomes" id="UP001283361">
    <property type="component" value="Unassembled WGS sequence"/>
</dbReference>
<evidence type="ECO:0000313" key="2">
    <source>
        <dbReference type="Proteomes" id="UP001283361"/>
    </source>
</evidence>
<name>A0AAE1E6Q0_9GAST</name>
<evidence type="ECO:0000313" key="1">
    <source>
        <dbReference type="EMBL" id="KAK3796424.1"/>
    </source>
</evidence>
<organism evidence="1 2">
    <name type="scientific">Elysia crispata</name>
    <name type="common">lettuce slug</name>
    <dbReference type="NCBI Taxonomy" id="231223"/>
    <lineage>
        <taxon>Eukaryota</taxon>
        <taxon>Metazoa</taxon>
        <taxon>Spiralia</taxon>
        <taxon>Lophotrochozoa</taxon>
        <taxon>Mollusca</taxon>
        <taxon>Gastropoda</taxon>
        <taxon>Heterobranchia</taxon>
        <taxon>Euthyneura</taxon>
        <taxon>Panpulmonata</taxon>
        <taxon>Sacoglossa</taxon>
        <taxon>Placobranchoidea</taxon>
        <taxon>Plakobranchidae</taxon>
        <taxon>Elysia</taxon>
    </lineage>
</organism>
<dbReference type="EMBL" id="JAWDGP010000883">
    <property type="protein sequence ID" value="KAK3796424.1"/>
    <property type="molecule type" value="Genomic_DNA"/>
</dbReference>
<accession>A0AAE1E6Q0</accession>
<comment type="caution">
    <text evidence="1">The sequence shown here is derived from an EMBL/GenBank/DDBJ whole genome shotgun (WGS) entry which is preliminary data.</text>
</comment>
<reference evidence="1" key="1">
    <citation type="journal article" date="2023" name="G3 (Bethesda)">
        <title>A reference genome for the long-term kleptoplast-retaining sea slug Elysia crispata morphotype clarki.</title>
        <authorList>
            <person name="Eastman K.E."/>
            <person name="Pendleton A.L."/>
            <person name="Shaikh M.A."/>
            <person name="Suttiyut T."/>
            <person name="Ogas R."/>
            <person name="Tomko P."/>
            <person name="Gavelis G."/>
            <person name="Widhalm J.R."/>
            <person name="Wisecaver J.H."/>
        </authorList>
    </citation>
    <scope>NUCLEOTIDE SEQUENCE</scope>
    <source>
        <strain evidence="1">ECLA1</strain>
    </source>
</reference>
<proteinExistence type="predicted"/>
<gene>
    <name evidence="1" type="ORF">RRG08_026679</name>
</gene>
<keyword evidence="2" id="KW-1185">Reference proteome</keyword>
<protein>
    <submittedName>
        <fullName evidence="1">Uncharacterized protein</fullName>
    </submittedName>
</protein>